<proteinExistence type="predicted"/>
<evidence type="ECO:0000313" key="1">
    <source>
        <dbReference type="EMBL" id="MBU2668346.1"/>
    </source>
</evidence>
<gene>
    <name evidence="1" type="ORF">KOI35_33020</name>
</gene>
<reference evidence="1 2" key="1">
    <citation type="submission" date="2021-06" db="EMBL/GenBank/DDBJ databases">
        <title>Actinoplanes lichenicola sp. nov., and Actinoplanes ovalisporus sp. nov., isolated from lichen in Thailand.</title>
        <authorList>
            <person name="Saeng-In P."/>
            <person name="Kanchanasin P."/>
            <person name="Yuki M."/>
            <person name="Kudo T."/>
            <person name="Ohkuma M."/>
            <person name="Phongsopitanun W."/>
            <person name="Tanasupawat S."/>
        </authorList>
    </citation>
    <scope>NUCLEOTIDE SEQUENCE [LARGE SCALE GENOMIC DNA]</scope>
    <source>
        <strain evidence="1 2">NBRC 110975</strain>
    </source>
</reference>
<organism evidence="1 2">
    <name type="scientific">Paractinoplanes bogorensis</name>
    <dbReference type="NCBI Taxonomy" id="1610840"/>
    <lineage>
        <taxon>Bacteria</taxon>
        <taxon>Bacillati</taxon>
        <taxon>Actinomycetota</taxon>
        <taxon>Actinomycetes</taxon>
        <taxon>Micromonosporales</taxon>
        <taxon>Micromonosporaceae</taxon>
        <taxon>Paractinoplanes</taxon>
    </lineage>
</organism>
<dbReference type="Proteomes" id="UP001519654">
    <property type="component" value="Unassembled WGS sequence"/>
</dbReference>
<dbReference type="RefSeq" id="WP_215792609.1">
    <property type="nucleotide sequence ID" value="NZ_JAHKKG010000011.1"/>
</dbReference>
<protein>
    <submittedName>
        <fullName evidence="1">Uncharacterized protein</fullName>
    </submittedName>
</protein>
<keyword evidence="2" id="KW-1185">Reference proteome</keyword>
<sequence>MLLIDEMLEIAAASGAALKGIARGKNRFGRADAVLPTGDDYATVHLCHDGEYELAVWVGDEIVAAGRTRDLVALVDTMIGLQAGTPVGKLEHLGATDSESGTEALWHVVIAHGDEGIRVVAAAVGADPVLRRLRPWVSHGTLHLIHPRDRVGSVRYGMAFHPFTEGTFRLNVYGESIGPAESLETAVPRAVAAVEAWI</sequence>
<accession>A0ABS5YZ21</accession>
<comment type="caution">
    <text evidence="1">The sequence shown here is derived from an EMBL/GenBank/DDBJ whole genome shotgun (WGS) entry which is preliminary data.</text>
</comment>
<name>A0ABS5YZ21_9ACTN</name>
<evidence type="ECO:0000313" key="2">
    <source>
        <dbReference type="Proteomes" id="UP001519654"/>
    </source>
</evidence>
<dbReference type="EMBL" id="JAHKKG010000011">
    <property type="protein sequence ID" value="MBU2668346.1"/>
    <property type="molecule type" value="Genomic_DNA"/>
</dbReference>